<keyword evidence="2" id="KW-0539">Nucleus</keyword>
<evidence type="ECO:0000313" key="5">
    <source>
        <dbReference type="Proteomes" id="UP000634136"/>
    </source>
</evidence>
<dbReference type="GO" id="GO:0005634">
    <property type="term" value="C:nucleus"/>
    <property type="evidence" value="ECO:0007669"/>
    <property type="project" value="UniProtKB-SubCell"/>
</dbReference>
<proteinExistence type="predicted"/>
<dbReference type="EMBL" id="JAAIUW010000010">
    <property type="protein sequence ID" value="KAF7810854.1"/>
    <property type="molecule type" value="Genomic_DNA"/>
</dbReference>
<dbReference type="GO" id="GO:0006950">
    <property type="term" value="P:response to stress"/>
    <property type="evidence" value="ECO:0007669"/>
    <property type="project" value="UniProtKB-ARBA"/>
</dbReference>
<organism evidence="4 5">
    <name type="scientific">Senna tora</name>
    <dbReference type="NCBI Taxonomy" id="362788"/>
    <lineage>
        <taxon>Eukaryota</taxon>
        <taxon>Viridiplantae</taxon>
        <taxon>Streptophyta</taxon>
        <taxon>Embryophyta</taxon>
        <taxon>Tracheophyta</taxon>
        <taxon>Spermatophyta</taxon>
        <taxon>Magnoliopsida</taxon>
        <taxon>eudicotyledons</taxon>
        <taxon>Gunneridae</taxon>
        <taxon>Pentapetalae</taxon>
        <taxon>rosids</taxon>
        <taxon>fabids</taxon>
        <taxon>Fabales</taxon>
        <taxon>Fabaceae</taxon>
        <taxon>Caesalpinioideae</taxon>
        <taxon>Cassia clade</taxon>
        <taxon>Senna</taxon>
    </lineage>
</organism>
<dbReference type="Proteomes" id="UP000634136">
    <property type="component" value="Unassembled WGS sequence"/>
</dbReference>
<evidence type="ECO:0000256" key="1">
    <source>
        <dbReference type="ARBA" id="ARBA00004123"/>
    </source>
</evidence>
<name>A0A834T6P6_9FABA</name>
<evidence type="ECO:0000256" key="3">
    <source>
        <dbReference type="SAM" id="MobiDB-lite"/>
    </source>
</evidence>
<sequence length="97" mass="11192">MEQEINQLIFNMGSLNTNNPQKRGLSRYYSGKSRSFACISDVRCVEDLKKPKKHHDAKKRKKHSDNNNNNNIHNLLPPYACRKFPSCTQFSPPCVNV</sequence>
<accession>A0A834T6P6</accession>
<keyword evidence="5" id="KW-1185">Reference proteome</keyword>
<feature type="compositionally biased region" description="Basic residues" evidence="3">
    <location>
        <begin position="50"/>
        <end position="63"/>
    </location>
</feature>
<gene>
    <name evidence="4" type="ORF">G2W53_031830</name>
</gene>
<dbReference type="InterPro" id="IPR051992">
    <property type="entry name" value="OxStress_Response_Reg"/>
</dbReference>
<dbReference type="AlphaFoldDB" id="A0A834T6P6"/>
<evidence type="ECO:0000256" key="2">
    <source>
        <dbReference type="ARBA" id="ARBA00023242"/>
    </source>
</evidence>
<dbReference type="PANTHER" id="PTHR33172:SF38">
    <property type="entry name" value="GENOME ASSEMBLY, CHROMOSOME: A01"/>
    <property type="match status" value="1"/>
</dbReference>
<dbReference type="PANTHER" id="PTHR33172">
    <property type="entry name" value="OS08G0516900 PROTEIN"/>
    <property type="match status" value="1"/>
</dbReference>
<feature type="region of interest" description="Disordered" evidence="3">
    <location>
        <begin position="49"/>
        <end position="72"/>
    </location>
</feature>
<reference evidence="4" key="1">
    <citation type="submission" date="2020-09" db="EMBL/GenBank/DDBJ databases">
        <title>Genome-Enabled Discovery of Anthraquinone Biosynthesis in Senna tora.</title>
        <authorList>
            <person name="Kang S.-H."/>
            <person name="Pandey R.P."/>
            <person name="Lee C.-M."/>
            <person name="Sim J.-S."/>
            <person name="Jeong J.-T."/>
            <person name="Choi B.-S."/>
            <person name="Jung M."/>
            <person name="Ginzburg D."/>
            <person name="Zhao K."/>
            <person name="Won S.Y."/>
            <person name="Oh T.-J."/>
            <person name="Yu Y."/>
            <person name="Kim N.-H."/>
            <person name="Lee O.R."/>
            <person name="Lee T.-H."/>
            <person name="Bashyal P."/>
            <person name="Kim T.-S."/>
            <person name="Lee W.-H."/>
            <person name="Kawkins C."/>
            <person name="Kim C.-K."/>
            <person name="Kim J.S."/>
            <person name="Ahn B.O."/>
            <person name="Rhee S.Y."/>
            <person name="Sohng J.K."/>
        </authorList>
    </citation>
    <scope>NUCLEOTIDE SEQUENCE</scope>
    <source>
        <tissue evidence="4">Leaf</tissue>
    </source>
</reference>
<protein>
    <submittedName>
        <fullName evidence="4">Uncharacterized protein</fullName>
    </submittedName>
</protein>
<comment type="caution">
    <text evidence="4">The sequence shown here is derived from an EMBL/GenBank/DDBJ whole genome shotgun (WGS) entry which is preliminary data.</text>
</comment>
<dbReference type="OrthoDB" id="1938584at2759"/>
<comment type="subcellular location">
    <subcellularLocation>
        <location evidence="1">Nucleus</location>
    </subcellularLocation>
</comment>
<evidence type="ECO:0000313" key="4">
    <source>
        <dbReference type="EMBL" id="KAF7810854.1"/>
    </source>
</evidence>